<evidence type="ECO:0000256" key="5">
    <source>
        <dbReference type="ARBA" id="ARBA00049660"/>
    </source>
</evidence>
<dbReference type="PANTHER" id="PTHR30520">
    <property type="entry name" value="FORMATE TRANSPORTER-RELATED"/>
    <property type="match status" value="1"/>
</dbReference>
<evidence type="ECO:0000256" key="1">
    <source>
        <dbReference type="ARBA" id="ARBA00004141"/>
    </source>
</evidence>
<dbReference type="PANTHER" id="PTHR30520:SF6">
    <property type="entry name" value="FORMATE_NITRATE FAMILY TRANSPORTER (EUROFUNG)"/>
    <property type="match status" value="1"/>
</dbReference>
<gene>
    <name evidence="7" type="ORF">ALT_1190</name>
</gene>
<evidence type="ECO:0000256" key="4">
    <source>
        <dbReference type="ARBA" id="ARBA00023136"/>
    </source>
</evidence>
<feature type="transmembrane region" description="Helical" evidence="6">
    <location>
        <begin position="22"/>
        <end position="44"/>
    </location>
</feature>
<feature type="transmembrane region" description="Helical" evidence="6">
    <location>
        <begin position="65"/>
        <end position="85"/>
    </location>
</feature>
<evidence type="ECO:0000256" key="3">
    <source>
        <dbReference type="ARBA" id="ARBA00022989"/>
    </source>
</evidence>
<evidence type="ECO:0000313" key="8">
    <source>
        <dbReference type="Proteomes" id="UP000051487"/>
    </source>
</evidence>
<dbReference type="InterPro" id="IPR000292">
    <property type="entry name" value="For/NO2_transpt"/>
</dbReference>
<feature type="transmembrane region" description="Helical" evidence="6">
    <location>
        <begin position="141"/>
        <end position="162"/>
    </location>
</feature>
<dbReference type="Pfam" id="PF01226">
    <property type="entry name" value="Form_Nir_trans"/>
    <property type="match status" value="1"/>
</dbReference>
<comment type="similarity">
    <text evidence="5">Belongs to the FNT transporter (TC 1.A.16) family.</text>
</comment>
<keyword evidence="4 6" id="KW-0472">Membrane</keyword>
<dbReference type="GO" id="GO:0005886">
    <property type="term" value="C:plasma membrane"/>
    <property type="evidence" value="ECO:0007669"/>
    <property type="project" value="TreeGrafter"/>
</dbReference>
<dbReference type="EMBL" id="BCLY01000001">
    <property type="protein sequence ID" value="GAQ03869.1"/>
    <property type="molecule type" value="Genomic_DNA"/>
</dbReference>
<reference evidence="7 8" key="1">
    <citation type="submission" date="2015-11" db="EMBL/GenBank/DDBJ databases">
        <title>Aspergillus lentulus strain IFM 54703T.</title>
        <authorList>
            <person name="Kusuya Y."/>
            <person name="Sakai K."/>
            <person name="Kamei K."/>
            <person name="Takahashi H."/>
            <person name="Yaguchi T."/>
        </authorList>
    </citation>
    <scope>NUCLEOTIDE SEQUENCE [LARGE SCALE GENOMIC DNA]</scope>
    <source>
        <strain evidence="7 8">IFM 54703</strain>
    </source>
</reference>
<evidence type="ECO:0000313" key="7">
    <source>
        <dbReference type="EMBL" id="GAQ03869.1"/>
    </source>
</evidence>
<dbReference type="GO" id="GO:0015707">
    <property type="term" value="P:nitrite transport"/>
    <property type="evidence" value="ECO:0007669"/>
    <property type="project" value="TreeGrafter"/>
</dbReference>
<protein>
    <recommendedName>
        <fullName evidence="9">Formate transporter</fullName>
    </recommendedName>
</protein>
<accession>A0AAN4T7K0</accession>
<dbReference type="AlphaFoldDB" id="A0AAN4T7K0"/>
<sequence>MSTASWFQENAPGLIRMISSLVFPYGLSMIILTGADLCAGSFLYTTVAALHRQLSWYKMLLHWSVTFWGNLAGSLFVVAIIFGYGNVFAADPYKSEAIAFATKKQVTRTSTTSSSAALAATGLDLAGCAGDHGRAIYLEGIIPALLGNIVGAGLFAGTYYWYMYLLNGEGGTLNWMSESGTVTPCSGELEAVPADKLR</sequence>
<comment type="subcellular location">
    <subcellularLocation>
        <location evidence="1">Membrane</location>
        <topology evidence="1">Multi-pass membrane protein</topology>
    </subcellularLocation>
</comment>
<evidence type="ECO:0000256" key="6">
    <source>
        <dbReference type="SAM" id="Phobius"/>
    </source>
</evidence>
<dbReference type="Gene3D" id="1.20.1080.10">
    <property type="entry name" value="Glycerol uptake facilitator protein"/>
    <property type="match status" value="2"/>
</dbReference>
<comment type="caution">
    <text evidence="7">The sequence shown here is derived from an EMBL/GenBank/DDBJ whole genome shotgun (WGS) entry which is preliminary data.</text>
</comment>
<organism evidence="7 8">
    <name type="scientific">Aspergillus lentulus</name>
    <dbReference type="NCBI Taxonomy" id="293939"/>
    <lineage>
        <taxon>Eukaryota</taxon>
        <taxon>Fungi</taxon>
        <taxon>Dikarya</taxon>
        <taxon>Ascomycota</taxon>
        <taxon>Pezizomycotina</taxon>
        <taxon>Eurotiomycetes</taxon>
        <taxon>Eurotiomycetidae</taxon>
        <taxon>Eurotiales</taxon>
        <taxon>Aspergillaceae</taxon>
        <taxon>Aspergillus</taxon>
        <taxon>Aspergillus subgen. Fumigati</taxon>
    </lineage>
</organism>
<proteinExistence type="inferred from homology"/>
<keyword evidence="2 6" id="KW-0812">Transmembrane</keyword>
<name>A0AAN4T7K0_ASPLE</name>
<dbReference type="GO" id="GO:0015513">
    <property type="term" value="F:high-affinity secondary active nitrite transmembrane transporter activity"/>
    <property type="evidence" value="ECO:0007669"/>
    <property type="project" value="TreeGrafter"/>
</dbReference>
<dbReference type="Proteomes" id="UP000051487">
    <property type="component" value="Unassembled WGS sequence"/>
</dbReference>
<evidence type="ECO:0008006" key="9">
    <source>
        <dbReference type="Google" id="ProtNLM"/>
    </source>
</evidence>
<dbReference type="InterPro" id="IPR023271">
    <property type="entry name" value="Aquaporin-like"/>
</dbReference>
<keyword evidence="3 6" id="KW-1133">Transmembrane helix</keyword>
<evidence type="ECO:0000256" key="2">
    <source>
        <dbReference type="ARBA" id="ARBA00022692"/>
    </source>
</evidence>